<dbReference type="InterPro" id="IPR023042">
    <property type="entry name" value="Peptidase_M17_leu_NH2_pept"/>
</dbReference>
<feature type="region of interest" description="Disordered" evidence="9">
    <location>
        <begin position="1"/>
        <end position="27"/>
    </location>
</feature>
<dbReference type="PRINTS" id="PR00481">
    <property type="entry name" value="LAMNOPPTDASE"/>
</dbReference>
<keyword evidence="5 8" id="KW-0645">Protease</keyword>
<comment type="cofactor">
    <cofactor evidence="8">
        <name>Mn(2+)</name>
        <dbReference type="ChEBI" id="CHEBI:29035"/>
    </cofactor>
    <text evidence="8">Binds 2 manganese ions per subunit.</text>
</comment>
<comment type="caution">
    <text evidence="11">The sequence shown here is derived from an EMBL/GenBank/DDBJ whole genome shotgun (WGS) entry which is preliminary data.</text>
</comment>
<evidence type="ECO:0000256" key="4">
    <source>
        <dbReference type="ARBA" id="ARBA00022438"/>
    </source>
</evidence>
<dbReference type="Pfam" id="PF00883">
    <property type="entry name" value="Peptidase_M17"/>
    <property type="match status" value="1"/>
</dbReference>
<evidence type="ECO:0000256" key="3">
    <source>
        <dbReference type="ARBA" id="ARBA00009528"/>
    </source>
</evidence>
<dbReference type="CDD" id="cd00433">
    <property type="entry name" value="Peptidase_M17"/>
    <property type="match status" value="1"/>
</dbReference>
<keyword evidence="4 8" id="KW-0031">Aminopeptidase</keyword>
<evidence type="ECO:0000259" key="10">
    <source>
        <dbReference type="PROSITE" id="PS00631"/>
    </source>
</evidence>
<evidence type="ECO:0000256" key="5">
    <source>
        <dbReference type="ARBA" id="ARBA00022670"/>
    </source>
</evidence>
<keyword evidence="8" id="KW-0479">Metal-binding</keyword>
<dbReference type="InterPro" id="IPR043472">
    <property type="entry name" value="Macro_dom-like"/>
</dbReference>
<protein>
    <recommendedName>
        <fullName evidence="8">Probable cytosol aminopeptidase</fullName>
        <ecNumber evidence="8">3.4.11.1</ecNumber>
    </recommendedName>
    <alternativeName>
        <fullName evidence="8">Leucine aminopeptidase</fullName>
        <shortName evidence="8">LAP</shortName>
        <ecNumber evidence="8">3.4.11.10</ecNumber>
    </alternativeName>
    <alternativeName>
        <fullName evidence="8">Leucyl aminopeptidase</fullName>
    </alternativeName>
</protein>
<evidence type="ECO:0000256" key="7">
    <source>
        <dbReference type="ARBA" id="ARBA00049972"/>
    </source>
</evidence>
<dbReference type="EC" id="3.4.11.10" evidence="8"/>
<evidence type="ECO:0000313" key="11">
    <source>
        <dbReference type="EMBL" id="EME36457.1"/>
    </source>
</evidence>
<dbReference type="GO" id="GO:0005737">
    <property type="term" value="C:cytoplasm"/>
    <property type="evidence" value="ECO:0007669"/>
    <property type="project" value="UniProtKB-SubCell"/>
</dbReference>
<dbReference type="GO" id="GO:0006508">
    <property type="term" value="P:proteolysis"/>
    <property type="evidence" value="ECO:0007669"/>
    <property type="project" value="UniProtKB-KW"/>
</dbReference>
<dbReference type="AlphaFoldDB" id="M2WDA2"/>
<keyword evidence="12" id="KW-1185">Reference proteome</keyword>
<comment type="subcellular location">
    <subcellularLocation>
        <location evidence="8">Cytoplasm</location>
    </subcellularLocation>
</comment>
<dbReference type="PROSITE" id="PS00631">
    <property type="entry name" value="CYTOSOL_AP"/>
    <property type="match status" value="1"/>
</dbReference>
<dbReference type="NCBIfam" id="NF002073">
    <property type="entry name" value="PRK00913.1-2"/>
    <property type="match status" value="1"/>
</dbReference>
<dbReference type="HAMAP" id="MF_00181">
    <property type="entry name" value="Cytosol_peptidase_M17"/>
    <property type="match status" value="1"/>
</dbReference>
<reference evidence="11 12" key="1">
    <citation type="journal article" date="2014" name="Genome Announc.">
        <title>Draft Genome Sequence of Kocuria palustris PEL.</title>
        <authorList>
            <person name="Sharma G."/>
            <person name="Khatri I."/>
            <person name="Subramanian S."/>
        </authorList>
    </citation>
    <scope>NUCLEOTIDE SEQUENCE [LARGE SCALE GENOMIC DNA]</scope>
    <source>
        <strain evidence="11 12">PEL</strain>
    </source>
</reference>
<evidence type="ECO:0000256" key="2">
    <source>
        <dbReference type="ARBA" id="ARBA00000967"/>
    </source>
</evidence>
<dbReference type="InterPro" id="IPR000819">
    <property type="entry name" value="Peptidase_M17_C"/>
</dbReference>
<dbReference type="PANTHER" id="PTHR11963">
    <property type="entry name" value="LEUCINE AMINOPEPTIDASE-RELATED"/>
    <property type="match status" value="1"/>
</dbReference>
<evidence type="ECO:0000313" key="12">
    <source>
        <dbReference type="Proteomes" id="UP000009877"/>
    </source>
</evidence>
<feature type="binding site" evidence="8">
    <location>
        <position position="381"/>
    </location>
    <ligand>
        <name>Mn(2+)</name>
        <dbReference type="ChEBI" id="CHEBI:29035"/>
        <label>1</label>
    </ligand>
</feature>
<dbReference type="GO" id="GO:0030145">
    <property type="term" value="F:manganese ion binding"/>
    <property type="evidence" value="ECO:0007669"/>
    <property type="project" value="UniProtKB-UniRule"/>
</dbReference>
<dbReference type="SUPFAM" id="SSF53187">
    <property type="entry name" value="Zn-dependent exopeptidases"/>
    <property type="match status" value="1"/>
</dbReference>
<dbReference type="Pfam" id="PF02789">
    <property type="entry name" value="Peptidase_M17_N"/>
    <property type="match status" value="1"/>
</dbReference>
<feature type="active site" evidence="8">
    <location>
        <position position="383"/>
    </location>
</feature>
<evidence type="ECO:0000256" key="8">
    <source>
        <dbReference type="HAMAP-Rule" id="MF_00181"/>
    </source>
</evidence>
<sequence>MARTPSSSPARRRPGAETPPALIDLVPSGGLSLTSSTKKLSSLSADALVLGVEKTPDGPVVALPLEAKGLPADLQLQAEALRVSGAADEVRTLPAPSGSAWPVIVLSGLGDGRETDSRAESLRRAAGAAARALTGREHAVFALPAQDVAEAAAVAEGAALGAFTFTAQKHATRKPSDSPLRRATIAAAGLPADELAPALTRAENLGRAVALSRTLTDLSPDTVYPHSFAELARDLAAATSTGAKGRLSVEVLAEDELAAGGYGGLMGVGQGAAHPPRLVRIGWEPAKPVDHVALVGKGITFDSGGLSLKPGASMMTMKSDMSGAATVLATVLAAAEAGLPVATTGWLCLAENMPSGTATRPGDVLRIRGGRTVEVLNTDAEGRLVLADGLVAAREEDPGLLIDVATLTGAQMIALGKRTAGVMGDDDAVEALLSASVDSGESLWPMPLPHHLRASLDSHVADLKNIGDREGGMLVAGLFLQEFGDAEHTDSADDLRPEGPAGPWAHLDIAGPSFNEDSPWGYTPRQGTGMGLLTLFRTLELVAGRPV</sequence>
<comment type="catalytic activity">
    <reaction evidence="2 8">
        <text>Release of an N-terminal amino acid, preferentially leucine, but not glutamic or aspartic acids.</text>
        <dbReference type="EC" id="3.4.11.10"/>
    </reaction>
</comment>
<accession>M2WDA2</accession>
<dbReference type="EMBL" id="ANHZ02000014">
    <property type="protein sequence ID" value="EME36457.1"/>
    <property type="molecule type" value="Genomic_DNA"/>
</dbReference>
<evidence type="ECO:0000256" key="6">
    <source>
        <dbReference type="ARBA" id="ARBA00022801"/>
    </source>
</evidence>
<dbReference type="SUPFAM" id="SSF52949">
    <property type="entry name" value="Macro domain-like"/>
    <property type="match status" value="1"/>
</dbReference>
<keyword evidence="8" id="KW-0963">Cytoplasm</keyword>
<feature type="domain" description="Cytosol aminopeptidase" evidence="10">
    <location>
        <begin position="377"/>
        <end position="384"/>
    </location>
</feature>
<feature type="binding site" evidence="8">
    <location>
        <position position="297"/>
    </location>
    <ligand>
        <name>Mn(2+)</name>
        <dbReference type="ChEBI" id="CHEBI:29035"/>
        <label>2</label>
    </ligand>
</feature>
<dbReference type="GO" id="GO:0070006">
    <property type="term" value="F:metalloaminopeptidase activity"/>
    <property type="evidence" value="ECO:0007669"/>
    <property type="project" value="InterPro"/>
</dbReference>
<keyword evidence="8" id="KW-0464">Manganese</keyword>
<dbReference type="InterPro" id="IPR011356">
    <property type="entry name" value="Leucine_aapep/pepB"/>
</dbReference>
<dbReference type="Gene3D" id="3.40.630.10">
    <property type="entry name" value="Zn peptidases"/>
    <property type="match status" value="1"/>
</dbReference>
<feature type="binding site" evidence="8">
    <location>
        <position position="302"/>
    </location>
    <ligand>
        <name>Mn(2+)</name>
        <dbReference type="ChEBI" id="CHEBI:29035"/>
        <label>2</label>
    </ligand>
</feature>
<name>M2WDA2_9MICC</name>
<evidence type="ECO:0000256" key="9">
    <source>
        <dbReference type="SAM" id="MobiDB-lite"/>
    </source>
</evidence>
<feature type="binding site" evidence="8">
    <location>
        <position position="302"/>
    </location>
    <ligand>
        <name>Mn(2+)</name>
        <dbReference type="ChEBI" id="CHEBI:29035"/>
        <label>1</label>
    </ligand>
</feature>
<feature type="active site" evidence="8">
    <location>
        <position position="309"/>
    </location>
</feature>
<feature type="binding site" evidence="8">
    <location>
        <position position="320"/>
    </location>
    <ligand>
        <name>Mn(2+)</name>
        <dbReference type="ChEBI" id="CHEBI:29035"/>
        <label>2</label>
    </ligand>
</feature>
<dbReference type="PANTHER" id="PTHR11963:SF23">
    <property type="entry name" value="CYTOSOL AMINOPEPTIDASE"/>
    <property type="match status" value="1"/>
</dbReference>
<organism evidence="11 12">
    <name type="scientific">Kocuria palustris PEL</name>
    <dbReference type="NCBI Taxonomy" id="1236550"/>
    <lineage>
        <taxon>Bacteria</taxon>
        <taxon>Bacillati</taxon>
        <taxon>Actinomycetota</taxon>
        <taxon>Actinomycetes</taxon>
        <taxon>Micrococcales</taxon>
        <taxon>Micrococcaceae</taxon>
        <taxon>Kocuria</taxon>
    </lineage>
</organism>
<proteinExistence type="inferred from homology"/>
<keyword evidence="6 8" id="KW-0378">Hydrolase</keyword>
<evidence type="ECO:0000256" key="1">
    <source>
        <dbReference type="ARBA" id="ARBA00000135"/>
    </source>
</evidence>
<comment type="similarity">
    <text evidence="3 8">Belongs to the peptidase M17 family.</text>
</comment>
<dbReference type="STRING" id="71999.KPaMU14_07095"/>
<dbReference type="Proteomes" id="UP000009877">
    <property type="component" value="Unassembled WGS sequence"/>
</dbReference>
<dbReference type="InterPro" id="IPR008283">
    <property type="entry name" value="Peptidase_M17_N"/>
</dbReference>
<gene>
    <name evidence="8" type="primary">pepA</name>
    <name evidence="11" type="ORF">C884_00444</name>
</gene>
<feature type="binding site" evidence="8">
    <location>
        <position position="381"/>
    </location>
    <ligand>
        <name>Mn(2+)</name>
        <dbReference type="ChEBI" id="CHEBI:29035"/>
        <label>2</label>
    </ligand>
</feature>
<dbReference type="RefSeq" id="WP_006214865.1">
    <property type="nucleotide sequence ID" value="NZ_ANHZ02000014.1"/>
</dbReference>
<dbReference type="EC" id="3.4.11.1" evidence="8"/>
<feature type="binding site" evidence="8">
    <location>
        <position position="379"/>
    </location>
    <ligand>
        <name>Mn(2+)</name>
        <dbReference type="ChEBI" id="CHEBI:29035"/>
        <label>1</label>
    </ligand>
</feature>
<comment type="function">
    <text evidence="7 8">Presumably involved in the processing and regular turnover of intracellular proteins. Catalyzes the removal of unsubstituted N-terminal amino acids from various peptides.</text>
</comment>
<dbReference type="Gene3D" id="3.40.220.10">
    <property type="entry name" value="Leucine Aminopeptidase, subunit E, domain 1"/>
    <property type="match status" value="1"/>
</dbReference>
<comment type="catalytic activity">
    <reaction evidence="1 8">
        <text>Release of an N-terminal amino acid, Xaa-|-Yaa-, in which Xaa is preferably Leu, but may be other amino acids including Pro although not Arg or Lys, and Yaa may be Pro. Amino acid amides and methyl esters are also readily hydrolyzed, but rates on arylamides are exceedingly low.</text>
        <dbReference type="EC" id="3.4.11.1"/>
    </reaction>
</comment>